<evidence type="ECO:0000256" key="11">
    <source>
        <dbReference type="ARBA" id="ARBA00043231"/>
    </source>
</evidence>
<reference evidence="13" key="1">
    <citation type="submission" date="2023-07" db="EMBL/GenBank/DDBJ databases">
        <title>Chromosome-level genome assembly of Artemia franciscana.</title>
        <authorList>
            <person name="Jo E."/>
        </authorList>
    </citation>
    <scope>NUCLEOTIDE SEQUENCE</scope>
    <source>
        <tissue evidence="13">Whole body</tissue>
    </source>
</reference>
<accession>A0AA88LE03</accession>
<keyword evidence="2" id="KW-0812">Transmembrane</keyword>
<dbReference type="SUPFAM" id="SSF57850">
    <property type="entry name" value="RING/U-box"/>
    <property type="match status" value="1"/>
</dbReference>
<keyword evidence="3" id="KW-0479">Metal-binding</keyword>
<dbReference type="EMBL" id="JAVRJZ010000001">
    <property type="protein sequence ID" value="KAK2728023.1"/>
    <property type="molecule type" value="Genomic_DNA"/>
</dbReference>
<evidence type="ECO:0000256" key="5">
    <source>
        <dbReference type="ARBA" id="ARBA00022833"/>
    </source>
</evidence>
<dbReference type="Proteomes" id="UP001187531">
    <property type="component" value="Unassembled WGS sequence"/>
</dbReference>
<dbReference type="Pfam" id="PF12906">
    <property type="entry name" value="RINGv"/>
    <property type="match status" value="1"/>
</dbReference>
<evidence type="ECO:0000256" key="2">
    <source>
        <dbReference type="ARBA" id="ARBA00022692"/>
    </source>
</evidence>
<keyword evidence="4" id="KW-0863">Zinc-finger</keyword>
<dbReference type="GO" id="GO:0008270">
    <property type="term" value="F:zinc ion binding"/>
    <property type="evidence" value="ECO:0007669"/>
    <property type="project" value="UniProtKB-KW"/>
</dbReference>
<dbReference type="PANTHER" id="PTHR46283">
    <property type="entry name" value="E3 UBIQUITIN-PROTEIN LIGASE MARCH5"/>
    <property type="match status" value="1"/>
</dbReference>
<dbReference type="InterPro" id="IPR013083">
    <property type="entry name" value="Znf_RING/FYVE/PHD"/>
</dbReference>
<dbReference type="SMART" id="SM00744">
    <property type="entry name" value="RINGv"/>
    <property type="match status" value="1"/>
</dbReference>
<comment type="caution">
    <text evidence="13">The sequence shown here is derived from an EMBL/GenBank/DDBJ whole genome shotgun (WGS) entry which is preliminary data.</text>
</comment>
<dbReference type="AlphaFoldDB" id="A0AA88LE03"/>
<evidence type="ECO:0000313" key="14">
    <source>
        <dbReference type="Proteomes" id="UP001187531"/>
    </source>
</evidence>
<sequence length="306" mass="36292">MYSSSSSSSKFSQRSIRARRSCRFCLESSDDDECPDVFVSPCNCKGSAKWVHQSCIMYWIDEKQEGNPDRVVRCSVCLTEYIVVSDYPWYLKVPRRIFGKVENWMQDLWTYSDHSNLIYFRPFLQVYQYLWIWPWSYAAVLQIYGIREGIHVLKHLREDKFRYIVQIFPWAYFIDLINWEEPLSNFLRSYVPVTPILRDIPPFSCFNYRPKHFHLDFLPPYQHPMVRELPFSHVSYLLPMCSVLCGKVIFGSVQGSLKRAMLGGLVYLGLKTPFRLLNLQAEYIDRHSRTVMNRSYVKFLKSQKGT</sequence>
<dbReference type="GO" id="GO:0016020">
    <property type="term" value="C:membrane"/>
    <property type="evidence" value="ECO:0007669"/>
    <property type="project" value="UniProtKB-SubCell"/>
</dbReference>
<feature type="domain" description="RING-CH-type" evidence="12">
    <location>
        <begin position="14"/>
        <end position="84"/>
    </location>
</feature>
<dbReference type="PROSITE" id="PS51292">
    <property type="entry name" value="ZF_RING_CH"/>
    <property type="match status" value="1"/>
</dbReference>
<dbReference type="InterPro" id="IPR011016">
    <property type="entry name" value="Znf_RING-CH"/>
</dbReference>
<comment type="subcellular location">
    <subcellularLocation>
        <location evidence="1">Membrane</location>
        <topology evidence="1">Multi-pass membrane protein</topology>
    </subcellularLocation>
</comment>
<gene>
    <name evidence="13" type="ORF">QYM36_008484</name>
</gene>
<dbReference type="Gene3D" id="3.30.40.10">
    <property type="entry name" value="Zinc/RING finger domain, C3HC4 (zinc finger)"/>
    <property type="match status" value="1"/>
</dbReference>
<evidence type="ECO:0000259" key="12">
    <source>
        <dbReference type="PROSITE" id="PS51292"/>
    </source>
</evidence>
<name>A0AA88LE03_ARTSF</name>
<organism evidence="13 14">
    <name type="scientific">Artemia franciscana</name>
    <name type="common">Brine shrimp</name>
    <name type="synonym">Artemia sanfranciscana</name>
    <dbReference type="NCBI Taxonomy" id="6661"/>
    <lineage>
        <taxon>Eukaryota</taxon>
        <taxon>Metazoa</taxon>
        <taxon>Ecdysozoa</taxon>
        <taxon>Arthropoda</taxon>
        <taxon>Crustacea</taxon>
        <taxon>Branchiopoda</taxon>
        <taxon>Anostraca</taxon>
        <taxon>Artemiidae</taxon>
        <taxon>Artemia</taxon>
    </lineage>
</organism>
<evidence type="ECO:0000256" key="4">
    <source>
        <dbReference type="ARBA" id="ARBA00022771"/>
    </source>
</evidence>
<evidence type="ECO:0000256" key="3">
    <source>
        <dbReference type="ARBA" id="ARBA00022723"/>
    </source>
</evidence>
<evidence type="ECO:0000313" key="13">
    <source>
        <dbReference type="EMBL" id="KAK2728023.1"/>
    </source>
</evidence>
<evidence type="ECO:0000256" key="9">
    <source>
        <dbReference type="ARBA" id="ARBA00043044"/>
    </source>
</evidence>
<proteinExistence type="predicted"/>
<keyword evidence="14" id="KW-1185">Reference proteome</keyword>
<keyword evidence="6" id="KW-1133">Transmembrane helix</keyword>
<evidence type="ECO:0000256" key="6">
    <source>
        <dbReference type="ARBA" id="ARBA00022989"/>
    </source>
</evidence>
<evidence type="ECO:0000256" key="1">
    <source>
        <dbReference type="ARBA" id="ARBA00004141"/>
    </source>
</evidence>
<evidence type="ECO:0000256" key="8">
    <source>
        <dbReference type="ARBA" id="ARBA00040151"/>
    </source>
</evidence>
<keyword evidence="5" id="KW-0862">Zinc</keyword>
<evidence type="ECO:0000256" key="10">
    <source>
        <dbReference type="ARBA" id="ARBA00043185"/>
    </source>
</evidence>
<protein>
    <recommendedName>
        <fullName evidence="8">E3 ubiquitin-protein ligase MARCHF5</fullName>
    </recommendedName>
    <alternativeName>
        <fullName evidence="10">Membrane-associated RING finger protein 5</fullName>
    </alternativeName>
    <alternativeName>
        <fullName evidence="9">Membrane-associated RING-CH protein V</fullName>
    </alternativeName>
    <alternativeName>
        <fullName evidence="11">RING-type E3 ubiquitin transferase MARCHF5</fullName>
    </alternativeName>
</protein>
<keyword evidence="7" id="KW-0472">Membrane</keyword>
<evidence type="ECO:0000256" key="7">
    <source>
        <dbReference type="ARBA" id="ARBA00023136"/>
    </source>
</evidence>